<feature type="transmembrane region" description="Helical" evidence="9">
    <location>
        <begin position="84"/>
        <end position="104"/>
    </location>
</feature>
<evidence type="ECO:0000256" key="6">
    <source>
        <dbReference type="ARBA" id="ARBA00022692"/>
    </source>
</evidence>
<keyword evidence="8 9" id="KW-0472">Membrane</keyword>
<dbReference type="PROSITE" id="PS50928">
    <property type="entry name" value="ABC_TM1"/>
    <property type="match status" value="1"/>
</dbReference>
<dbReference type="Pfam" id="PF00528">
    <property type="entry name" value="BPD_transp_1"/>
    <property type="match status" value="1"/>
</dbReference>
<evidence type="ECO:0000256" key="4">
    <source>
        <dbReference type="ARBA" id="ARBA00022448"/>
    </source>
</evidence>
<gene>
    <name evidence="10" type="primary">ugpE</name>
    <name evidence="12" type="ORF">IV417_13900</name>
</gene>
<dbReference type="PANTHER" id="PTHR43744">
    <property type="entry name" value="ABC TRANSPORTER PERMEASE PROTEIN MG189-RELATED-RELATED"/>
    <property type="match status" value="1"/>
</dbReference>
<dbReference type="RefSeq" id="WP_327794713.1">
    <property type="nucleotide sequence ID" value="NZ_JADQAZ010000003.1"/>
</dbReference>
<feature type="transmembrane region" description="Helical" evidence="9">
    <location>
        <begin position="245"/>
        <end position="265"/>
    </location>
</feature>
<evidence type="ECO:0000256" key="1">
    <source>
        <dbReference type="ARBA" id="ARBA00004651"/>
    </source>
</evidence>
<evidence type="ECO:0000256" key="8">
    <source>
        <dbReference type="ARBA" id="ARBA00023136"/>
    </source>
</evidence>
<evidence type="ECO:0000256" key="7">
    <source>
        <dbReference type="ARBA" id="ARBA00022989"/>
    </source>
</evidence>
<evidence type="ECO:0000256" key="10">
    <source>
        <dbReference type="RuleBase" id="RU363056"/>
    </source>
</evidence>
<keyword evidence="10" id="KW-0997">Cell inner membrane</keyword>
<dbReference type="InterPro" id="IPR035906">
    <property type="entry name" value="MetI-like_sf"/>
</dbReference>
<dbReference type="Gene3D" id="1.10.3720.10">
    <property type="entry name" value="MetI-like"/>
    <property type="match status" value="1"/>
</dbReference>
<evidence type="ECO:0000313" key="12">
    <source>
        <dbReference type="EMBL" id="MBT0958479.1"/>
    </source>
</evidence>
<dbReference type="AlphaFoldDB" id="A0AAP2CQK1"/>
<keyword evidence="13" id="KW-1185">Reference proteome</keyword>
<evidence type="ECO:0000256" key="5">
    <source>
        <dbReference type="ARBA" id="ARBA00022475"/>
    </source>
</evidence>
<dbReference type="EMBL" id="JADQAZ010000003">
    <property type="protein sequence ID" value="MBT0958479.1"/>
    <property type="molecule type" value="Genomic_DNA"/>
</dbReference>
<dbReference type="PANTHER" id="PTHR43744:SF8">
    <property type="entry name" value="SN-GLYCEROL-3-PHOSPHATE TRANSPORT SYSTEM PERMEASE PROTEIN UGPE"/>
    <property type="match status" value="1"/>
</dbReference>
<proteinExistence type="inferred from homology"/>
<feature type="transmembrane region" description="Helical" evidence="9">
    <location>
        <begin position="149"/>
        <end position="169"/>
    </location>
</feature>
<dbReference type="SUPFAM" id="SSF161098">
    <property type="entry name" value="MetI-like"/>
    <property type="match status" value="1"/>
</dbReference>
<comment type="caution">
    <text evidence="12">The sequence shown here is derived from an EMBL/GenBank/DDBJ whole genome shotgun (WGS) entry which is preliminary data.</text>
</comment>
<keyword evidence="4 9" id="KW-0813">Transport</keyword>
<dbReference type="CDD" id="cd06261">
    <property type="entry name" value="TM_PBP2"/>
    <property type="match status" value="1"/>
</dbReference>
<keyword evidence="5 10" id="KW-1003">Cell membrane</keyword>
<sequence>MKVIDGTPQSRFIAHLILLAGVVFLVGPIVVLIASSTHGGGTLRGEGLQIWPGAQAAVNYGRVLTLEAGFTDQITALDMMRNSLIVAFGVAAMTTLVSLIGAYGLVYFRFPAAGALFWVTLSTLLLPLESRFLTTFQVTAHLGMIDTHIGMILPVLSLALGTLFFRQLFLSFPDEYLEAATLDGAGPLKFLRDFILPLSWRRGGAIFVVTFMIGWNQYMWPLMISTGESHYTLVRGIQLIGQSSGAGMALAVLSIVPPLLLVFIFQRWFFQSLADDKAHF</sequence>
<comment type="function">
    <text evidence="10">Part of the ABC transporter complex UgpBAEC involved in sn-glycerol-3-phosphate (G3P) import. Probably responsible for the translocation of the substrate across the membrane.</text>
</comment>
<evidence type="ECO:0000256" key="3">
    <source>
        <dbReference type="ARBA" id="ARBA00020515"/>
    </source>
</evidence>
<evidence type="ECO:0000256" key="2">
    <source>
        <dbReference type="ARBA" id="ARBA00011557"/>
    </source>
</evidence>
<keyword evidence="6 9" id="KW-0812">Transmembrane</keyword>
<name>A0AAP2CQK1_9RHOB</name>
<dbReference type="GO" id="GO:0055085">
    <property type="term" value="P:transmembrane transport"/>
    <property type="evidence" value="ECO:0007669"/>
    <property type="project" value="InterPro"/>
</dbReference>
<organism evidence="12 13">
    <name type="scientific">Harenicola maris</name>
    <dbReference type="NCBI Taxonomy" id="2841044"/>
    <lineage>
        <taxon>Bacteria</taxon>
        <taxon>Pseudomonadati</taxon>
        <taxon>Pseudomonadota</taxon>
        <taxon>Alphaproteobacteria</taxon>
        <taxon>Rhodobacterales</taxon>
        <taxon>Paracoccaceae</taxon>
        <taxon>Harenicola</taxon>
    </lineage>
</organism>
<protein>
    <recommendedName>
        <fullName evidence="3 10">sn-glycerol-3-phosphate transport system permease protein UgpE</fullName>
    </recommendedName>
</protein>
<feature type="transmembrane region" description="Helical" evidence="9">
    <location>
        <begin position="204"/>
        <end position="224"/>
    </location>
</feature>
<reference evidence="12 13" key="1">
    <citation type="journal article" date="2021" name="Arch. Microbiol.">
        <title>Harenicola maris gen. nov., sp. nov. isolated from the Sea of Japan shallow sediments.</title>
        <authorList>
            <person name="Romanenko L.A."/>
            <person name="Kurilenko V.V."/>
            <person name="Chernysheva N.Y."/>
            <person name="Tekutyeva L.A."/>
            <person name="Velansky P.V."/>
            <person name="Svetashev V.I."/>
            <person name="Isaeva M.P."/>
        </authorList>
    </citation>
    <scope>NUCLEOTIDE SEQUENCE [LARGE SCALE GENOMIC DNA]</scope>
    <source>
        <strain evidence="12 13">KMM 3653</strain>
    </source>
</reference>
<feature type="transmembrane region" description="Helical" evidence="9">
    <location>
        <begin position="12"/>
        <end position="34"/>
    </location>
</feature>
<evidence type="ECO:0000259" key="11">
    <source>
        <dbReference type="PROSITE" id="PS50928"/>
    </source>
</evidence>
<feature type="transmembrane region" description="Helical" evidence="9">
    <location>
        <begin position="110"/>
        <end position="128"/>
    </location>
</feature>
<comment type="subcellular location">
    <subcellularLocation>
        <location evidence="10">Cell inner membrane</location>
        <topology evidence="10">Multi-pass membrane protein</topology>
    </subcellularLocation>
    <subcellularLocation>
        <location evidence="1 9">Cell membrane</location>
        <topology evidence="1 9">Multi-pass membrane protein</topology>
    </subcellularLocation>
</comment>
<evidence type="ECO:0000256" key="9">
    <source>
        <dbReference type="RuleBase" id="RU363032"/>
    </source>
</evidence>
<dbReference type="InterPro" id="IPR000515">
    <property type="entry name" value="MetI-like"/>
</dbReference>
<keyword evidence="7 9" id="KW-1133">Transmembrane helix</keyword>
<accession>A0AAP2CQK1</accession>
<feature type="domain" description="ABC transmembrane type-1" evidence="11">
    <location>
        <begin position="80"/>
        <end position="265"/>
    </location>
</feature>
<dbReference type="GO" id="GO:0005886">
    <property type="term" value="C:plasma membrane"/>
    <property type="evidence" value="ECO:0007669"/>
    <property type="project" value="UniProtKB-SubCell"/>
</dbReference>
<comment type="similarity">
    <text evidence="9">Belongs to the binding-protein-dependent transport system permease family.</text>
</comment>
<dbReference type="Proteomes" id="UP001315686">
    <property type="component" value="Unassembled WGS sequence"/>
</dbReference>
<evidence type="ECO:0000313" key="13">
    <source>
        <dbReference type="Proteomes" id="UP001315686"/>
    </source>
</evidence>
<comment type="subunit">
    <text evidence="2 10">The complex is composed of two ATP-binding proteins (UgpC), two transmembrane proteins (UgpA and UgpE) and a solute-binding protein (UgpB).</text>
</comment>